<gene>
    <name evidence="1" type="ordered locus">zobellia_3870</name>
</gene>
<dbReference type="Proteomes" id="UP000008898">
    <property type="component" value="Chromosome"/>
</dbReference>
<dbReference type="STRING" id="63186.ZOBELLIA_3870"/>
<accession>G0L875</accession>
<proteinExistence type="predicted"/>
<protein>
    <submittedName>
        <fullName evidence="1">Uncharacterized protein</fullName>
    </submittedName>
</protein>
<dbReference type="EMBL" id="FP476056">
    <property type="protein sequence ID" value="CAZ98008.1"/>
    <property type="molecule type" value="Genomic_DNA"/>
</dbReference>
<sequence>MEEKMGYDLGHFHWQGIIGDSYSEILVGNDLINT</sequence>
<dbReference type="KEGG" id="zga:ZOBELLIA_3870"/>
<reference evidence="2" key="1">
    <citation type="submission" date="2009-07" db="EMBL/GenBank/DDBJ databases">
        <title>Complete genome sequence of Zobellia galactanivorans Dsij.</title>
        <authorList>
            <consortium name="Genoscope - CEA"/>
        </authorList>
    </citation>
    <scope>NUCLEOTIDE SEQUENCE [LARGE SCALE GENOMIC DNA]</scope>
    <source>
        <strain evidence="2">DSM 12802 / CCUG 47099 / CIP 106680 / NCIMB 13871 / Dsij</strain>
    </source>
</reference>
<evidence type="ECO:0000313" key="1">
    <source>
        <dbReference type="EMBL" id="CAZ98008.1"/>
    </source>
</evidence>
<reference evidence="1 2" key="2">
    <citation type="journal article" date="2012" name="Environ. Microbiol.">
        <title>Characterization of the first alginolytic operons in a marine bacterium: from their emergence in marine Flavobacteriia to their independent transfers to marine Proteobacteria and human gut Bacteroides.</title>
        <authorList>
            <person name="Thomas F."/>
            <person name="Barbeyron T."/>
            <person name="Tonon T."/>
            <person name="Genicot S."/>
            <person name="Czjzek M."/>
            <person name="Michel G."/>
        </authorList>
    </citation>
    <scope>NUCLEOTIDE SEQUENCE [LARGE SCALE GENOMIC DNA]</scope>
    <source>
        <strain evidence="2">DSM 12802 / CCUG 47099 / CIP 106680 / NCIMB 13871 / Dsij</strain>
    </source>
</reference>
<organism evidence="1 2">
    <name type="scientific">Zobellia galactanivorans (strain DSM 12802 / CCUG 47099 / CIP 106680 / NCIMB 13871 / Dsij)</name>
    <dbReference type="NCBI Taxonomy" id="63186"/>
    <lineage>
        <taxon>Bacteria</taxon>
        <taxon>Pseudomonadati</taxon>
        <taxon>Bacteroidota</taxon>
        <taxon>Flavobacteriia</taxon>
        <taxon>Flavobacteriales</taxon>
        <taxon>Flavobacteriaceae</taxon>
        <taxon>Zobellia</taxon>
    </lineage>
</organism>
<evidence type="ECO:0000313" key="2">
    <source>
        <dbReference type="Proteomes" id="UP000008898"/>
    </source>
</evidence>
<name>G0L875_ZOBGA</name>
<keyword evidence="2" id="KW-1185">Reference proteome</keyword>
<dbReference type="AlphaFoldDB" id="G0L875"/>
<dbReference type="HOGENOM" id="CLU_3376860_0_0_10"/>